<name>A0AAD7X8A0_9APHY</name>
<dbReference type="PROSITE" id="PS50144">
    <property type="entry name" value="MATH"/>
    <property type="match status" value="1"/>
</dbReference>
<dbReference type="EMBL" id="JAPEVG010000483">
    <property type="protein sequence ID" value="KAJ8462245.1"/>
    <property type="molecule type" value="Genomic_DNA"/>
</dbReference>
<dbReference type="PANTHER" id="PTHR24413">
    <property type="entry name" value="SPECKLE-TYPE POZ PROTEIN"/>
    <property type="match status" value="1"/>
</dbReference>
<dbReference type="InterPro" id="IPR008974">
    <property type="entry name" value="TRAF-like"/>
</dbReference>
<evidence type="ECO:0000259" key="2">
    <source>
        <dbReference type="PROSITE" id="PS50144"/>
    </source>
</evidence>
<feature type="domain" description="MATH" evidence="2">
    <location>
        <begin position="27"/>
        <end position="171"/>
    </location>
</feature>
<dbReference type="InterPro" id="IPR011333">
    <property type="entry name" value="SKP1/BTB/POZ_sf"/>
</dbReference>
<keyword evidence="4" id="KW-1185">Reference proteome</keyword>
<dbReference type="Gene3D" id="2.60.210.10">
    <property type="entry name" value="Apoptosis, Tumor Necrosis Factor Receptor Associated Protein 2, Chain A"/>
    <property type="match status" value="1"/>
</dbReference>
<comment type="caution">
    <text evidence="3">The sequence shown here is derived from an EMBL/GenBank/DDBJ whole genome shotgun (WGS) entry which is preliminary data.</text>
</comment>
<gene>
    <name evidence="3" type="ORF">ONZ51_g11025</name>
</gene>
<organism evidence="3 4">
    <name type="scientific">Trametes cubensis</name>
    <dbReference type="NCBI Taxonomy" id="1111947"/>
    <lineage>
        <taxon>Eukaryota</taxon>
        <taxon>Fungi</taxon>
        <taxon>Dikarya</taxon>
        <taxon>Basidiomycota</taxon>
        <taxon>Agaricomycotina</taxon>
        <taxon>Agaricomycetes</taxon>
        <taxon>Polyporales</taxon>
        <taxon>Polyporaceae</taxon>
        <taxon>Trametes</taxon>
    </lineage>
</organism>
<reference evidence="3" key="1">
    <citation type="submission" date="2022-11" db="EMBL/GenBank/DDBJ databases">
        <title>Genome Sequence of Cubamyces cubensis.</title>
        <authorList>
            <person name="Buettner E."/>
        </authorList>
    </citation>
    <scope>NUCLEOTIDE SEQUENCE</scope>
    <source>
        <strain evidence="3">MPL-01</strain>
    </source>
</reference>
<feature type="region of interest" description="Disordered" evidence="1">
    <location>
        <begin position="469"/>
        <end position="507"/>
    </location>
</feature>
<evidence type="ECO:0000313" key="4">
    <source>
        <dbReference type="Proteomes" id="UP001215151"/>
    </source>
</evidence>
<feature type="compositionally biased region" description="Basic and acidic residues" evidence="1">
    <location>
        <begin position="297"/>
        <end position="313"/>
    </location>
</feature>
<dbReference type="CDD" id="cd00121">
    <property type="entry name" value="MATH"/>
    <property type="match status" value="1"/>
</dbReference>
<evidence type="ECO:0000256" key="1">
    <source>
        <dbReference type="SAM" id="MobiDB-lite"/>
    </source>
</evidence>
<proteinExistence type="predicted"/>
<sequence length="637" mass="71016">MASFFLPAVPGKPIPDTSSLDAKESSTITFEWTLRGLKNLFESSKGDAKSKVTKSPKFGDGRWQIMFYANSGIIGTEGQTFVSLYLGCEPTIAEKESGVNGKWERQGRFNFSFEIRSLSRIVQFNMKEAHEHSFYYPGAQNWGWAQFARRDAIMQHTTIRQNDALIIICSLTSIPAPPTPVPPIPRHTVPRDILDTVGCLLDDPVYSDVEFILPQRRKTEARKIYASRKLLRRVEYFDDMFNSGFAEGSSYANGGLDFGGEVDLGPPDDASVSDITAYVQQFDDSDFEDDEDTPMLDNDHELQPEPNPRRTEQIPEPMATDDQVPQAIREEEVNAGKRRAVSDDDLSDGEQEDKPGDGDAMQSQRNTRPKLSHPSSPRSRDSTLDTEEAVTTSPLRRMASVRTSDPEPEVPGPKKVRVVVRDVAYATYRAVLYYLYTDMIVFAPLSSTFLTMTSSTSAPLGTSVVSTPSAVPLDSQSPFGLPGAGSRANQQQPSETAASSSSTLVGPKTRKEWVAEWMRNNPGRPQPPSAKSVYRLADRLGLQELKERAFQHIEKSLTIENVTYEAFSAFTAAFEDVRKVEVKFMCDHWLAVRKGSLTNIGQQLRLGKLPGFEEVWPLIVQNLIVDDKRGEQDTSRT</sequence>
<dbReference type="AlphaFoldDB" id="A0AAD7X8A0"/>
<feature type="compositionally biased region" description="Polar residues" evidence="1">
    <location>
        <begin position="469"/>
        <end position="478"/>
    </location>
</feature>
<protein>
    <recommendedName>
        <fullName evidence="2">MATH domain-containing protein</fullName>
    </recommendedName>
</protein>
<evidence type="ECO:0000313" key="3">
    <source>
        <dbReference type="EMBL" id="KAJ8462245.1"/>
    </source>
</evidence>
<feature type="region of interest" description="Disordered" evidence="1">
    <location>
        <begin position="285"/>
        <end position="413"/>
    </location>
</feature>
<feature type="compositionally biased region" description="Acidic residues" evidence="1">
    <location>
        <begin position="285"/>
        <end position="294"/>
    </location>
</feature>
<dbReference type="Proteomes" id="UP001215151">
    <property type="component" value="Unassembled WGS sequence"/>
</dbReference>
<dbReference type="SUPFAM" id="SSF49599">
    <property type="entry name" value="TRAF domain-like"/>
    <property type="match status" value="1"/>
</dbReference>
<accession>A0AAD7X8A0</accession>
<dbReference type="InterPro" id="IPR002083">
    <property type="entry name" value="MATH/TRAF_dom"/>
</dbReference>
<feature type="compositionally biased region" description="Polar residues" evidence="1">
    <location>
        <begin position="487"/>
        <end position="504"/>
    </location>
</feature>
<dbReference type="Gene3D" id="3.30.710.10">
    <property type="entry name" value="Potassium Channel Kv1.1, Chain A"/>
    <property type="match status" value="2"/>
</dbReference>
<dbReference type="SUPFAM" id="SSF54695">
    <property type="entry name" value="POZ domain"/>
    <property type="match status" value="1"/>
</dbReference>